<comment type="caution">
    <text evidence="1">The sequence shown here is derived from an EMBL/GenBank/DDBJ whole genome shotgun (WGS) entry which is preliminary data.</text>
</comment>
<organism evidence="1 2">
    <name type="scientific">Aurantiacibacter xanthus</name>
    <dbReference type="NCBI Taxonomy" id="1784712"/>
    <lineage>
        <taxon>Bacteria</taxon>
        <taxon>Pseudomonadati</taxon>
        <taxon>Pseudomonadota</taxon>
        <taxon>Alphaproteobacteria</taxon>
        <taxon>Sphingomonadales</taxon>
        <taxon>Erythrobacteraceae</taxon>
        <taxon>Aurantiacibacter</taxon>
    </lineage>
</organism>
<protein>
    <submittedName>
        <fullName evidence="1">Uncharacterized protein</fullName>
    </submittedName>
</protein>
<dbReference type="EMBL" id="QXFM01000114">
    <property type="protein sequence ID" value="RIV82950.1"/>
    <property type="molecule type" value="Genomic_DNA"/>
</dbReference>
<dbReference type="AlphaFoldDB" id="A0A3A1P312"/>
<evidence type="ECO:0000313" key="2">
    <source>
        <dbReference type="Proteomes" id="UP000265366"/>
    </source>
</evidence>
<dbReference type="Proteomes" id="UP000265366">
    <property type="component" value="Unassembled WGS sequence"/>
</dbReference>
<gene>
    <name evidence="1" type="ORF">D2V17_14200</name>
</gene>
<evidence type="ECO:0000313" key="1">
    <source>
        <dbReference type="EMBL" id="RIV82950.1"/>
    </source>
</evidence>
<dbReference type="OrthoDB" id="7743875at2"/>
<dbReference type="RefSeq" id="WP_119593461.1">
    <property type="nucleotide sequence ID" value="NZ_QXFM01000114.1"/>
</dbReference>
<sequence>MFVVTKGNPTFSHIVPVMVPVDGGHDEQTFTARFEVIDHEELQAINREKGELGMVKAVWKGWGDDLVGEDKKTPVPYSDNLRDQLAGKSYVSAAVLQTYLKAVSKTRVGN</sequence>
<proteinExistence type="predicted"/>
<keyword evidence="2" id="KW-1185">Reference proteome</keyword>
<accession>A0A3A1P312</accession>
<reference evidence="1 2" key="1">
    <citation type="submission" date="2018-08" db="EMBL/GenBank/DDBJ databases">
        <title>Erythrobacter zhengii sp.nov., a bacterium isolated from deep-sea sediment.</title>
        <authorList>
            <person name="Fang C."/>
            <person name="Wu Y.-H."/>
            <person name="Sun C."/>
            <person name="Wang H."/>
            <person name="Cheng H."/>
            <person name="Meng F.-X."/>
            <person name="Wang C.-S."/>
            <person name="Xu X.-W."/>
        </authorList>
    </citation>
    <scope>NUCLEOTIDE SEQUENCE [LARGE SCALE GENOMIC DNA]</scope>
    <source>
        <strain evidence="1 2">CCTCC AB 2015396</strain>
    </source>
</reference>
<name>A0A3A1P312_9SPHN</name>